<dbReference type="EMBL" id="JAULBC010000001">
    <property type="protein sequence ID" value="MEX6686640.1"/>
    <property type="molecule type" value="Genomic_DNA"/>
</dbReference>
<protein>
    <submittedName>
        <fullName evidence="1">Alpha/beta hydrolase-fold protein</fullName>
    </submittedName>
</protein>
<dbReference type="Gene3D" id="3.40.50.1820">
    <property type="entry name" value="alpha/beta hydrolase"/>
    <property type="match status" value="1"/>
</dbReference>
<dbReference type="InterPro" id="IPR050583">
    <property type="entry name" value="Mycobacterial_A85_antigen"/>
</dbReference>
<proteinExistence type="predicted"/>
<accession>A0ABV3ZAX1</accession>
<dbReference type="RefSeq" id="WP_369328036.1">
    <property type="nucleotide sequence ID" value="NZ_JAULBC010000001.1"/>
</dbReference>
<dbReference type="Pfam" id="PF00756">
    <property type="entry name" value="Esterase"/>
    <property type="match status" value="1"/>
</dbReference>
<evidence type="ECO:0000313" key="1">
    <source>
        <dbReference type="EMBL" id="MEX6686640.1"/>
    </source>
</evidence>
<comment type="caution">
    <text evidence="1">The sequence shown here is derived from an EMBL/GenBank/DDBJ whole genome shotgun (WGS) entry which is preliminary data.</text>
</comment>
<gene>
    <name evidence="1" type="ORF">QTN47_04000</name>
</gene>
<name>A0ABV3ZAX1_9BACT</name>
<dbReference type="InterPro" id="IPR029058">
    <property type="entry name" value="AB_hydrolase_fold"/>
</dbReference>
<sequence length="271" mass="30992">MSRTRVYNSLLVQQKVFYSVFLERDITIDAYLPKNIARPENLSLLLINDGQDLGSMDFGSLLDDMISASTISPLICIGIHCGEERKMEYGVAYSADYQGLGAKAGLYSKFILDELIPLIRKSYNIASFKEKCFAGFSLGGLSALDIAWNHAREFNKVGIFSGALWWRRRSYEDGYSDDRDRLMHLQVRNGYYYPWMKFFIECGALDETADRNNNGIIDSIDDARDLIKELKGKGYTEEQICYKELPDGRHDVATWAKVMPEFLKWGFSVEN</sequence>
<dbReference type="PANTHER" id="PTHR48098:SF6">
    <property type="entry name" value="FERRI-BACILLIBACTIN ESTERASE BESA"/>
    <property type="match status" value="1"/>
</dbReference>
<reference evidence="1 2" key="1">
    <citation type="submission" date="2023-07" db="EMBL/GenBank/DDBJ databases">
        <authorList>
            <person name="Lian W.-H."/>
        </authorList>
    </citation>
    <scope>NUCLEOTIDE SEQUENCE [LARGE SCALE GENOMIC DNA]</scope>
    <source>
        <strain evidence="1 2">SYSU DXS3180</strain>
    </source>
</reference>
<evidence type="ECO:0000313" key="2">
    <source>
        <dbReference type="Proteomes" id="UP001560573"/>
    </source>
</evidence>
<dbReference type="SUPFAM" id="SSF53474">
    <property type="entry name" value="alpha/beta-Hydrolases"/>
    <property type="match status" value="1"/>
</dbReference>
<dbReference type="PANTHER" id="PTHR48098">
    <property type="entry name" value="ENTEROCHELIN ESTERASE-RELATED"/>
    <property type="match status" value="1"/>
</dbReference>
<organism evidence="1 2">
    <name type="scientific">Danxiaibacter flavus</name>
    <dbReference type="NCBI Taxonomy" id="3049108"/>
    <lineage>
        <taxon>Bacteria</taxon>
        <taxon>Pseudomonadati</taxon>
        <taxon>Bacteroidota</taxon>
        <taxon>Chitinophagia</taxon>
        <taxon>Chitinophagales</taxon>
        <taxon>Chitinophagaceae</taxon>
        <taxon>Danxiaibacter</taxon>
    </lineage>
</organism>
<keyword evidence="1" id="KW-0378">Hydrolase</keyword>
<dbReference type="InterPro" id="IPR000801">
    <property type="entry name" value="Esterase-like"/>
</dbReference>
<keyword evidence="2" id="KW-1185">Reference proteome</keyword>
<dbReference type="GO" id="GO:0016787">
    <property type="term" value="F:hydrolase activity"/>
    <property type="evidence" value="ECO:0007669"/>
    <property type="project" value="UniProtKB-KW"/>
</dbReference>
<dbReference type="Proteomes" id="UP001560573">
    <property type="component" value="Unassembled WGS sequence"/>
</dbReference>